<dbReference type="Pfam" id="PF01734">
    <property type="entry name" value="Patatin"/>
    <property type="match status" value="1"/>
</dbReference>
<dbReference type="GO" id="GO:0055088">
    <property type="term" value="P:lipid homeostasis"/>
    <property type="evidence" value="ECO:0007669"/>
    <property type="project" value="TreeGrafter"/>
</dbReference>
<dbReference type="GO" id="GO:0004806">
    <property type="term" value="F:triacylglycerol lipase activity"/>
    <property type="evidence" value="ECO:0007669"/>
    <property type="project" value="TreeGrafter"/>
</dbReference>
<dbReference type="GO" id="GO:0016020">
    <property type="term" value="C:membrane"/>
    <property type="evidence" value="ECO:0007669"/>
    <property type="project" value="TreeGrafter"/>
</dbReference>
<accession>A0A3G5AA85</accession>
<dbReference type="SUPFAM" id="SSF52151">
    <property type="entry name" value="FabD/lysophospholipase-like"/>
    <property type="match status" value="1"/>
</dbReference>
<evidence type="ECO:0000256" key="1">
    <source>
        <dbReference type="ARBA" id="ARBA00023098"/>
    </source>
</evidence>
<dbReference type="InterPro" id="IPR002641">
    <property type="entry name" value="PNPLA_dom"/>
</dbReference>
<feature type="domain" description="PNPLA" evidence="3">
    <location>
        <begin position="7"/>
        <end position="172"/>
    </location>
</feature>
<keyword evidence="2" id="KW-0812">Transmembrane</keyword>
<feature type="transmembrane region" description="Helical" evidence="2">
    <location>
        <begin position="256"/>
        <end position="277"/>
    </location>
</feature>
<evidence type="ECO:0000256" key="2">
    <source>
        <dbReference type="SAM" id="Phobius"/>
    </source>
</evidence>
<organism evidence="4">
    <name type="scientific">Hyperionvirus sp</name>
    <dbReference type="NCBI Taxonomy" id="2487770"/>
    <lineage>
        <taxon>Viruses</taxon>
        <taxon>Varidnaviria</taxon>
        <taxon>Bamfordvirae</taxon>
        <taxon>Nucleocytoviricota</taxon>
        <taxon>Megaviricetes</taxon>
        <taxon>Imitervirales</taxon>
        <taxon>Mimiviridae</taxon>
        <taxon>Klosneuvirinae</taxon>
    </lineage>
</organism>
<evidence type="ECO:0000259" key="3">
    <source>
        <dbReference type="Pfam" id="PF01734"/>
    </source>
</evidence>
<keyword evidence="1" id="KW-0443">Lipid metabolism</keyword>
<proteinExistence type="predicted"/>
<dbReference type="PANTHER" id="PTHR12406">
    <property type="entry name" value="CALCIUM-INDEPENDENT PHOSPHOLIPASE A2 IPLA2 -RELATED"/>
    <property type="match status" value="1"/>
</dbReference>
<reference evidence="4" key="1">
    <citation type="submission" date="2018-10" db="EMBL/GenBank/DDBJ databases">
        <title>Hidden diversity of soil giant viruses.</title>
        <authorList>
            <person name="Schulz F."/>
            <person name="Alteio L."/>
            <person name="Goudeau D."/>
            <person name="Ryan E.M."/>
            <person name="Malmstrom R.R."/>
            <person name="Blanchard J."/>
            <person name="Woyke T."/>
        </authorList>
    </citation>
    <scope>NUCLEOTIDE SEQUENCE</scope>
    <source>
        <strain evidence="4">HYV1</strain>
    </source>
</reference>
<dbReference type="PANTHER" id="PTHR12406:SF7">
    <property type="entry name" value="PATATIN-LIKE PHOSPHOLIPASE DOMAIN-CONTAINING PROTEIN 4"/>
    <property type="match status" value="1"/>
</dbReference>
<gene>
    <name evidence="4" type="ORF">Hyperionvirus15_20</name>
</gene>
<sequence length="292" mass="34001">MNDNIVLSISGGAGLFPASIGACYKIDEYIREIYPGKTIKYAGVSSGCLVALMLSLGMAEDENFKFYLRFVGFFDAWYKNPVTYWYVAVRKLIEAILREPDDYKRLNGRLHVGITRVRVGRKPEFVVVSEFKSNKHVVDTIIVSGTLFPLSWTPVRFYDGGLACDGGYVYNYVTLEDHYNVVFKYDHVTGVFGAWDWLISTSVDKWHRLFKGAQRHIRDREGEWKEIIRSKGNTRDIIRKGDRSNTLTYALRIMKWLILEGKGVKIFIFVVMVFMFWRRWKNLNKYKKFLVC</sequence>
<keyword evidence="2" id="KW-1133">Transmembrane helix</keyword>
<name>A0A3G5AA85_9VIRU</name>
<keyword evidence="2" id="KW-0472">Membrane</keyword>
<dbReference type="EMBL" id="MK072397">
    <property type="protein sequence ID" value="AYV83982.1"/>
    <property type="molecule type" value="Genomic_DNA"/>
</dbReference>
<protein>
    <recommendedName>
        <fullName evidence="3">PNPLA domain-containing protein</fullName>
    </recommendedName>
</protein>
<evidence type="ECO:0000313" key="4">
    <source>
        <dbReference type="EMBL" id="AYV83982.1"/>
    </source>
</evidence>
<dbReference type="InterPro" id="IPR016035">
    <property type="entry name" value="Acyl_Trfase/lysoPLipase"/>
</dbReference>
<dbReference type="GO" id="GO:0019433">
    <property type="term" value="P:triglyceride catabolic process"/>
    <property type="evidence" value="ECO:0007669"/>
    <property type="project" value="TreeGrafter"/>
</dbReference>
<dbReference type="InterPro" id="IPR033562">
    <property type="entry name" value="PLPL"/>
</dbReference>
<dbReference type="Gene3D" id="3.40.1090.10">
    <property type="entry name" value="Cytosolic phospholipase A2 catalytic domain"/>
    <property type="match status" value="1"/>
</dbReference>